<evidence type="ECO:0000256" key="1">
    <source>
        <dbReference type="SAM" id="Phobius"/>
    </source>
</evidence>
<evidence type="ECO:0000313" key="2">
    <source>
        <dbReference type="EMBL" id="OQD79269.1"/>
    </source>
</evidence>
<keyword evidence="3" id="KW-1185">Reference proteome</keyword>
<proteinExistence type="predicted"/>
<feature type="transmembrane region" description="Helical" evidence="1">
    <location>
        <begin position="126"/>
        <end position="148"/>
    </location>
</feature>
<feature type="transmembrane region" description="Helical" evidence="1">
    <location>
        <begin position="30"/>
        <end position="49"/>
    </location>
</feature>
<reference evidence="3" key="1">
    <citation type="journal article" date="2017" name="Nat. Microbiol.">
        <title>Global analysis of biosynthetic gene clusters reveals vast potential of secondary metabolite production in Penicillium species.</title>
        <authorList>
            <person name="Nielsen J.C."/>
            <person name="Grijseels S."/>
            <person name="Prigent S."/>
            <person name="Ji B."/>
            <person name="Dainat J."/>
            <person name="Nielsen K.F."/>
            <person name="Frisvad J.C."/>
            <person name="Workman M."/>
            <person name="Nielsen J."/>
        </authorList>
    </citation>
    <scope>NUCLEOTIDE SEQUENCE [LARGE SCALE GENOMIC DNA]</scope>
    <source>
        <strain evidence="3">IBT 31811</strain>
    </source>
</reference>
<keyword evidence="1" id="KW-0472">Membrane</keyword>
<sequence length="197" mass="21685">MDTWYAVSDTDKMVKSIEQGHRMRAACGRWFWNTVNFLPPGMILTSFLLFPPVLQGPSSHDLSKKNASIGAAFALAACGFLPLSLLPFTGLRSRMSLLGNKLCLTAGLLGALNVAIHLAYDLTTSKMVVAALALAVSQIVCYTAVIWLRSRGSFGKQVEFSMYSHRDRPGRHLSNLQMRDEAPKNTPSNLDGQQIWI</sequence>
<organism evidence="2 3">
    <name type="scientific">Penicillium antarcticum</name>
    <dbReference type="NCBI Taxonomy" id="416450"/>
    <lineage>
        <taxon>Eukaryota</taxon>
        <taxon>Fungi</taxon>
        <taxon>Dikarya</taxon>
        <taxon>Ascomycota</taxon>
        <taxon>Pezizomycotina</taxon>
        <taxon>Eurotiomycetes</taxon>
        <taxon>Eurotiomycetidae</taxon>
        <taxon>Eurotiales</taxon>
        <taxon>Aspergillaceae</taxon>
        <taxon>Penicillium</taxon>
    </lineage>
</organism>
<feature type="transmembrane region" description="Helical" evidence="1">
    <location>
        <begin position="69"/>
        <end position="90"/>
    </location>
</feature>
<dbReference type="Proteomes" id="UP000191672">
    <property type="component" value="Unassembled WGS sequence"/>
</dbReference>
<name>A0A1V6PQJ5_9EURO</name>
<dbReference type="AlphaFoldDB" id="A0A1V6PQJ5"/>
<feature type="transmembrane region" description="Helical" evidence="1">
    <location>
        <begin position="102"/>
        <end position="120"/>
    </location>
</feature>
<keyword evidence="1" id="KW-0812">Transmembrane</keyword>
<comment type="caution">
    <text evidence="2">The sequence shown here is derived from an EMBL/GenBank/DDBJ whole genome shotgun (WGS) entry which is preliminary data.</text>
</comment>
<gene>
    <name evidence="2" type="ORF">PENANT_c056G07011</name>
</gene>
<evidence type="ECO:0000313" key="3">
    <source>
        <dbReference type="Proteomes" id="UP000191672"/>
    </source>
</evidence>
<protein>
    <submittedName>
        <fullName evidence="2">Uncharacterized protein</fullName>
    </submittedName>
</protein>
<dbReference type="EMBL" id="MDYN01000056">
    <property type="protein sequence ID" value="OQD79269.1"/>
    <property type="molecule type" value="Genomic_DNA"/>
</dbReference>
<accession>A0A1V6PQJ5</accession>
<keyword evidence="1" id="KW-1133">Transmembrane helix</keyword>